<dbReference type="GO" id="GO:0016787">
    <property type="term" value="F:hydrolase activity"/>
    <property type="evidence" value="ECO:0007669"/>
    <property type="project" value="UniProtKB-KW"/>
</dbReference>
<dbReference type="PANTHER" id="PTHR22942:SF66">
    <property type="entry name" value="RE19845P"/>
    <property type="match status" value="1"/>
</dbReference>
<dbReference type="Proteomes" id="UP000807342">
    <property type="component" value="Unassembled WGS sequence"/>
</dbReference>
<organism evidence="4 5">
    <name type="scientific">Macrolepiota fuliginosa MF-IS2</name>
    <dbReference type="NCBI Taxonomy" id="1400762"/>
    <lineage>
        <taxon>Eukaryota</taxon>
        <taxon>Fungi</taxon>
        <taxon>Dikarya</taxon>
        <taxon>Basidiomycota</taxon>
        <taxon>Agaricomycotina</taxon>
        <taxon>Agaricomycetes</taxon>
        <taxon>Agaricomycetidae</taxon>
        <taxon>Agaricales</taxon>
        <taxon>Agaricineae</taxon>
        <taxon>Agaricaceae</taxon>
        <taxon>Macrolepiota</taxon>
    </lineage>
</organism>
<dbReference type="OrthoDB" id="1861185at2759"/>
<dbReference type="PANTHER" id="PTHR22942">
    <property type="entry name" value="RECA/RAD51/RADA DNA STRAND-PAIRING FAMILY MEMBER"/>
    <property type="match status" value="1"/>
</dbReference>
<dbReference type="GO" id="GO:0042148">
    <property type="term" value="P:DNA strand invasion"/>
    <property type="evidence" value="ECO:0007669"/>
    <property type="project" value="TreeGrafter"/>
</dbReference>
<sequence length="169" mass="18054">GKISTVGDLVLARPQDLAKRCHVPLEHIIKLIQATYNNQDAPAITFQTLEGAGPDEGKAFSIGDPELDDTLGGGLRTGMIWEIVGESAAGKTQFALQSSLHVQLPREQGGLDGSTCYLTTSTGLQTTRLLQILQARNLSDASLEDVYTLSAPTVHVLLNVLEGTLPTYI</sequence>
<dbReference type="InterPro" id="IPR013632">
    <property type="entry name" value="Rad51_C"/>
</dbReference>
<dbReference type="Gene3D" id="3.40.50.300">
    <property type="entry name" value="P-loop containing nucleotide triphosphate hydrolases"/>
    <property type="match status" value="1"/>
</dbReference>
<evidence type="ECO:0000256" key="1">
    <source>
        <dbReference type="ARBA" id="ARBA00022741"/>
    </source>
</evidence>
<accession>A0A9P6C8G6</accession>
<dbReference type="EMBL" id="MU151073">
    <property type="protein sequence ID" value="KAF9452229.1"/>
    <property type="molecule type" value="Genomic_DNA"/>
</dbReference>
<dbReference type="InterPro" id="IPR027417">
    <property type="entry name" value="P-loop_NTPase"/>
</dbReference>
<reference evidence="4" key="1">
    <citation type="submission" date="2020-11" db="EMBL/GenBank/DDBJ databases">
        <authorList>
            <consortium name="DOE Joint Genome Institute"/>
            <person name="Ahrendt S."/>
            <person name="Riley R."/>
            <person name="Andreopoulos W."/>
            <person name="Labutti K."/>
            <person name="Pangilinan J."/>
            <person name="Ruiz-Duenas F.J."/>
            <person name="Barrasa J.M."/>
            <person name="Sanchez-Garcia M."/>
            <person name="Camarero S."/>
            <person name="Miyauchi S."/>
            <person name="Serrano A."/>
            <person name="Linde D."/>
            <person name="Babiker R."/>
            <person name="Drula E."/>
            <person name="Ayuso-Fernandez I."/>
            <person name="Pacheco R."/>
            <person name="Padilla G."/>
            <person name="Ferreira P."/>
            <person name="Barriuso J."/>
            <person name="Kellner H."/>
            <person name="Castanera R."/>
            <person name="Alfaro M."/>
            <person name="Ramirez L."/>
            <person name="Pisabarro A.G."/>
            <person name="Kuo A."/>
            <person name="Tritt A."/>
            <person name="Lipzen A."/>
            <person name="He G."/>
            <person name="Yan M."/>
            <person name="Ng V."/>
            <person name="Cullen D."/>
            <person name="Martin F."/>
            <person name="Rosso M.-N."/>
            <person name="Henrissat B."/>
            <person name="Hibbett D."/>
            <person name="Martinez A.T."/>
            <person name="Grigoriev I.V."/>
        </authorList>
    </citation>
    <scope>NUCLEOTIDE SEQUENCE</scope>
    <source>
        <strain evidence="4">MF-IS2</strain>
    </source>
</reference>
<dbReference type="GO" id="GO:0000730">
    <property type="term" value="P:DNA recombinase assembly"/>
    <property type="evidence" value="ECO:0007669"/>
    <property type="project" value="TreeGrafter"/>
</dbReference>
<dbReference type="AlphaFoldDB" id="A0A9P6C8G6"/>
<keyword evidence="1" id="KW-0547">Nucleotide-binding</keyword>
<dbReference type="InterPro" id="IPR020588">
    <property type="entry name" value="RecA_ATP-bd"/>
</dbReference>
<evidence type="ECO:0000256" key="2">
    <source>
        <dbReference type="ARBA" id="ARBA00022840"/>
    </source>
</evidence>
<comment type="caution">
    <text evidence="4">The sequence shown here is derived from an EMBL/GenBank/DDBJ whole genome shotgun (WGS) entry which is preliminary data.</text>
</comment>
<keyword evidence="2" id="KW-0067">ATP-binding</keyword>
<proteinExistence type="predicted"/>
<evidence type="ECO:0000313" key="4">
    <source>
        <dbReference type="EMBL" id="KAF9452229.1"/>
    </source>
</evidence>
<protein>
    <submittedName>
        <fullName evidence="4">P-loop containing nucleoside triphosphate hydrolase protein</fullName>
    </submittedName>
</protein>
<feature type="non-terminal residue" evidence="4">
    <location>
        <position position="1"/>
    </location>
</feature>
<dbReference type="GO" id="GO:0061982">
    <property type="term" value="P:meiosis I cell cycle process"/>
    <property type="evidence" value="ECO:0007669"/>
    <property type="project" value="UniProtKB-ARBA"/>
</dbReference>
<evidence type="ECO:0000259" key="3">
    <source>
        <dbReference type="PROSITE" id="PS50162"/>
    </source>
</evidence>
<dbReference type="GO" id="GO:0006312">
    <property type="term" value="P:mitotic recombination"/>
    <property type="evidence" value="ECO:0007669"/>
    <property type="project" value="TreeGrafter"/>
</dbReference>
<keyword evidence="4" id="KW-0378">Hydrolase</keyword>
<dbReference type="GO" id="GO:0005524">
    <property type="term" value="F:ATP binding"/>
    <property type="evidence" value="ECO:0007669"/>
    <property type="project" value="UniProtKB-KW"/>
</dbReference>
<dbReference type="GO" id="GO:0003690">
    <property type="term" value="F:double-stranded DNA binding"/>
    <property type="evidence" value="ECO:0007669"/>
    <property type="project" value="TreeGrafter"/>
</dbReference>
<feature type="domain" description="RecA family profile 1" evidence="3">
    <location>
        <begin position="56"/>
        <end position="169"/>
    </location>
</feature>
<dbReference type="Pfam" id="PF08423">
    <property type="entry name" value="Rad51"/>
    <property type="match status" value="1"/>
</dbReference>
<evidence type="ECO:0000313" key="5">
    <source>
        <dbReference type="Proteomes" id="UP000807342"/>
    </source>
</evidence>
<dbReference type="GO" id="GO:0003697">
    <property type="term" value="F:single-stranded DNA binding"/>
    <property type="evidence" value="ECO:0007669"/>
    <property type="project" value="TreeGrafter"/>
</dbReference>
<gene>
    <name evidence="4" type="ORF">P691DRAFT_625312</name>
</gene>
<dbReference type="GO" id="GO:0140664">
    <property type="term" value="F:ATP-dependent DNA damage sensor activity"/>
    <property type="evidence" value="ECO:0007669"/>
    <property type="project" value="InterPro"/>
</dbReference>
<feature type="non-terminal residue" evidence="4">
    <location>
        <position position="169"/>
    </location>
</feature>
<dbReference type="GO" id="GO:0000150">
    <property type="term" value="F:DNA strand exchange activity"/>
    <property type="evidence" value="ECO:0007669"/>
    <property type="project" value="TreeGrafter"/>
</dbReference>
<keyword evidence="5" id="KW-1185">Reference proteome</keyword>
<dbReference type="SUPFAM" id="SSF52540">
    <property type="entry name" value="P-loop containing nucleoside triphosphate hydrolases"/>
    <property type="match status" value="1"/>
</dbReference>
<dbReference type="PROSITE" id="PS50162">
    <property type="entry name" value="RECA_2"/>
    <property type="match status" value="1"/>
</dbReference>
<name>A0A9P6C8G6_9AGAR</name>